<evidence type="ECO:0000313" key="4">
    <source>
        <dbReference type="Proteomes" id="UP000315711"/>
    </source>
</evidence>
<feature type="domain" description="Restriction endonuclease type IV Mrr" evidence="2">
    <location>
        <begin position="75"/>
        <end position="182"/>
    </location>
</feature>
<dbReference type="Gene3D" id="3.40.1350.10">
    <property type="match status" value="1"/>
</dbReference>
<comment type="caution">
    <text evidence="3">The sequence shown here is derived from an EMBL/GenBank/DDBJ whole genome shotgun (WGS) entry which is preliminary data.</text>
</comment>
<reference evidence="3 4" key="1">
    <citation type="journal article" date="2015" name="Stand. Genomic Sci.">
        <title>Genomic Encyclopedia of Bacterial and Archaeal Type Strains, Phase III: the genomes of soil and plant-associated and newly described type strains.</title>
        <authorList>
            <person name="Whitman W.B."/>
            <person name="Woyke T."/>
            <person name="Klenk H.P."/>
            <person name="Zhou Y."/>
            <person name="Lilburn T.G."/>
            <person name="Beck B.J."/>
            <person name="De Vos P."/>
            <person name="Vandamme P."/>
            <person name="Eisen J.A."/>
            <person name="Garrity G."/>
            <person name="Hugenholtz P."/>
            <person name="Kyrpides N.C."/>
        </authorList>
    </citation>
    <scope>NUCLEOTIDE SEQUENCE [LARGE SCALE GENOMIC DNA]</scope>
    <source>
        <strain evidence="3 4">CGMCC 1.10116</strain>
    </source>
</reference>
<evidence type="ECO:0000313" key="3">
    <source>
        <dbReference type="EMBL" id="TWI56878.1"/>
    </source>
</evidence>
<accession>A0A562QJC8</accession>
<keyword evidence="1" id="KW-1133">Transmembrane helix</keyword>
<dbReference type="AlphaFoldDB" id="A0A562QJC8"/>
<gene>
    <name evidence="3" type="ORF">IQ10_01568</name>
</gene>
<protein>
    <submittedName>
        <fullName evidence="3">Restriction system protein</fullName>
    </submittedName>
</protein>
<sequence>MSLNNEIEYSRKKRYPFFPLILFLTTYLLVQLYHYDIKLFGLTISLALSLLGIWYFVRATNINSRYQTTTMMNVDAMTDQEFHQLLISLFRRQGYSVNSINTNEQNCADLIAIKNGTKAVVYAKRQQAIIDKQVIQDALLTKKTRQATQVIVVTNNPFSHAAKKLAQANKVNLIDRDSLDALLDAYFRQKRSYRFIERARAFFIRQETEN</sequence>
<dbReference type="InterPro" id="IPR011856">
    <property type="entry name" value="tRNA_endonuc-like_dom_sf"/>
</dbReference>
<dbReference type="EMBL" id="VLKZ01000004">
    <property type="protein sequence ID" value="TWI56878.1"/>
    <property type="molecule type" value="Genomic_DNA"/>
</dbReference>
<evidence type="ECO:0000256" key="1">
    <source>
        <dbReference type="SAM" id="Phobius"/>
    </source>
</evidence>
<dbReference type="Proteomes" id="UP000315711">
    <property type="component" value="Unassembled WGS sequence"/>
</dbReference>
<dbReference type="GO" id="GO:0003677">
    <property type="term" value="F:DNA binding"/>
    <property type="evidence" value="ECO:0007669"/>
    <property type="project" value="InterPro"/>
</dbReference>
<dbReference type="PANTHER" id="PTHR30015:SF6">
    <property type="entry name" value="SLL1429 PROTEIN"/>
    <property type="match status" value="1"/>
</dbReference>
<feature type="transmembrane region" description="Helical" evidence="1">
    <location>
        <begin position="15"/>
        <end position="33"/>
    </location>
</feature>
<feature type="transmembrane region" description="Helical" evidence="1">
    <location>
        <begin position="39"/>
        <end position="57"/>
    </location>
</feature>
<dbReference type="Pfam" id="PF04471">
    <property type="entry name" value="Mrr_cat"/>
    <property type="match status" value="1"/>
</dbReference>
<dbReference type="InterPro" id="IPR007560">
    <property type="entry name" value="Restrct_endonuc_IV_Mrr"/>
</dbReference>
<keyword evidence="1" id="KW-0812">Transmembrane</keyword>
<dbReference type="GO" id="GO:0009307">
    <property type="term" value="P:DNA restriction-modification system"/>
    <property type="evidence" value="ECO:0007669"/>
    <property type="project" value="InterPro"/>
</dbReference>
<organism evidence="3 4">
    <name type="scientific">Halalkalibacter nanhaiisediminis</name>
    <dbReference type="NCBI Taxonomy" id="688079"/>
    <lineage>
        <taxon>Bacteria</taxon>
        <taxon>Bacillati</taxon>
        <taxon>Bacillota</taxon>
        <taxon>Bacilli</taxon>
        <taxon>Bacillales</taxon>
        <taxon>Bacillaceae</taxon>
        <taxon>Halalkalibacter</taxon>
    </lineage>
</organism>
<dbReference type="RefSeq" id="WP_158640014.1">
    <property type="nucleotide sequence ID" value="NZ_VLKZ01000004.1"/>
</dbReference>
<dbReference type="SUPFAM" id="SSF52980">
    <property type="entry name" value="Restriction endonuclease-like"/>
    <property type="match status" value="1"/>
</dbReference>
<keyword evidence="1" id="KW-0472">Membrane</keyword>
<dbReference type="OrthoDB" id="9797274at2"/>
<dbReference type="InterPro" id="IPR011335">
    <property type="entry name" value="Restrct_endonuc-II-like"/>
</dbReference>
<evidence type="ECO:0000259" key="2">
    <source>
        <dbReference type="Pfam" id="PF04471"/>
    </source>
</evidence>
<name>A0A562QJC8_9BACI</name>
<dbReference type="PANTHER" id="PTHR30015">
    <property type="entry name" value="MRR RESTRICTION SYSTEM PROTEIN"/>
    <property type="match status" value="1"/>
</dbReference>
<dbReference type="GO" id="GO:0015666">
    <property type="term" value="F:restriction endodeoxyribonuclease activity"/>
    <property type="evidence" value="ECO:0007669"/>
    <property type="project" value="TreeGrafter"/>
</dbReference>
<dbReference type="InterPro" id="IPR052906">
    <property type="entry name" value="Type_IV_Methyl-Rstrct_Enzyme"/>
</dbReference>
<keyword evidence="4" id="KW-1185">Reference proteome</keyword>
<proteinExistence type="predicted"/>